<reference evidence="2 3" key="1">
    <citation type="journal article" date="2015" name="J. Microbiol.">
        <title>Sphingosinicella ginsenosidimutans sp. nov., with ginsenoside converting activity.</title>
        <authorList>
            <person name="Kim J.K."/>
            <person name="Kang M.S."/>
            <person name="Park S.C."/>
            <person name="Kim K.M."/>
            <person name="Choi K."/>
            <person name="Yoon M.H."/>
            <person name="Im W.T."/>
        </authorList>
    </citation>
    <scope>NUCLEOTIDE SEQUENCE [LARGE SCALE GENOMIC DNA]</scope>
    <source>
        <strain evidence="2 3">BS-11</strain>
    </source>
</reference>
<dbReference type="SUPFAM" id="SSF141371">
    <property type="entry name" value="PilZ domain-like"/>
    <property type="match status" value="2"/>
</dbReference>
<feature type="domain" description="PilZ" evidence="1">
    <location>
        <begin position="23"/>
        <end position="106"/>
    </location>
</feature>
<dbReference type="GO" id="GO:0035438">
    <property type="term" value="F:cyclic-di-GMP binding"/>
    <property type="evidence" value="ECO:0007669"/>
    <property type="project" value="InterPro"/>
</dbReference>
<name>A0A5C6TRV4_9SPHN</name>
<dbReference type="RefSeq" id="WP_147042499.1">
    <property type="nucleotide sequence ID" value="NZ_BAABIR010000005.1"/>
</dbReference>
<dbReference type="Pfam" id="PF07238">
    <property type="entry name" value="PilZ"/>
    <property type="match status" value="2"/>
</dbReference>
<evidence type="ECO:0000313" key="2">
    <source>
        <dbReference type="EMBL" id="TXC63093.1"/>
    </source>
</evidence>
<organism evidence="2 3">
    <name type="scientific">Allosphingosinicella ginsenosidimutans</name>
    <dbReference type="NCBI Taxonomy" id="1176539"/>
    <lineage>
        <taxon>Bacteria</taxon>
        <taxon>Pseudomonadati</taxon>
        <taxon>Pseudomonadota</taxon>
        <taxon>Alphaproteobacteria</taxon>
        <taxon>Sphingomonadales</taxon>
        <taxon>Sphingomonadaceae</taxon>
        <taxon>Allosphingosinicella</taxon>
    </lineage>
</organism>
<sequence>MLAQDRVEETSFSFSADVPLPPDRRHQDRHIKILRVGAIFVDGRRELCLIRNISAGGLMAHVYSSVRPGQHVTVELKTNQQVEGRVVWVREANAGVAFDHEVDIEELLANPAQLDNGWKARAPRVEVDRACVLRVGARTYRVRTRDISQSGIKIEFDRPIGSDTQVMVTPEDFRPVAGTVRWQQGGACGISFNQLVPLAELIAWLKRR</sequence>
<dbReference type="InterPro" id="IPR009875">
    <property type="entry name" value="PilZ_domain"/>
</dbReference>
<comment type="caution">
    <text evidence="2">The sequence shown here is derived from an EMBL/GenBank/DDBJ whole genome shotgun (WGS) entry which is preliminary data.</text>
</comment>
<keyword evidence="3" id="KW-1185">Reference proteome</keyword>
<dbReference type="EMBL" id="VOQQ01000001">
    <property type="protein sequence ID" value="TXC63093.1"/>
    <property type="molecule type" value="Genomic_DNA"/>
</dbReference>
<dbReference type="Gene3D" id="2.40.10.220">
    <property type="entry name" value="predicted glycosyltransferase like domains"/>
    <property type="match status" value="2"/>
</dbReference>
<feature type="domain" description="PilZ" evidence="1">
    <location>
        <begin position="121"/>
        <end position="196"/>
    </location>
</feature>
<dbReference type="Proteomes" id="UP000321249">
    <property type="component" value="Unassembled WGS sequence"/>
</dbReference>
<evidence type="ECO:0000313" key="3">
    <source>
        <dbReference type="Proteomes" id="UP000321249"/>
    </source>
</evidence>
<protein>
    <submittedName>
        <fullName evidence="2">PilZ domain-containing protein</fullName>
    </submittedName>
</protein>
<dbReference type="OrthoDB" id="7929489at2"/>
<gene>
    <name evidence="2" type="ORF">FRZ32_05115</name>
</gene>
<dbReference type="AlphaFoldDB" id="A0A5C6TRV4"/>
<accession>A0A5C6TRV4</accession>
<proteinExistence type="predicted"/>
<evidence type="ECO:0000259" key="1">
    <source>
        <dbReference type="Pfam" id="PF07238"/>
    </source>
</evidence>